<gene>
    <name evidence="2" type="ORF">E2R66_18205</name>
</gene>
<evidence type="ECO:0000259" key="1">
    <source>
        <dbReference type="Pfam" id="PF12867"/>
    </source>
</evidence>
<proteinExistence type="predicted"/>
<dbReference type="Proteomes" id="UP000297540">
    <property type="component" value="Unassembled WGS sequence"/>
</dbReference>
<comment type="caution">
    <text evidence="2">The sequence shown here is derived from an EMBL/GenBank/DDBJ whole genome shotgun (WGS) entry which is preliminary data.</text>
</comment>
<dbReference type="AlphaFoldDB" id="A0A4Y8SAE3"/>
<evidence type="ECO:0000313" key="2">
    <source>
        <dbReference type="EMBL" id="TFF35641.1"/>
    </source>
</evidence>
<dbReference type="Pfam" id="PF12867">
    <property type="entry name" value="DinB_2"/>
    <property type="match status" value="1"/>
</dbReference>
<accession>A0A4Y8SAE3</accession>
<dbReference type="EMBL" id="SOZE01000020">
    <property type="protein sequence ID" value="TFF35641.1"/>
    <property type="molecule type" value="Genomic_DNA"/>
</dbReference>
<dbReference type="InterPro" id="IPR024775">
    <property type="entry name" value="DinB-like"/>
</dbReference>
<organism evidence="2 3">
    <name type="scientific">Mucilaginibacter psychrotolerans</name>
    <dbReference type="NCBI Taxonomy" id="1524096"/>
    <lineage>
        <taxon>Bacteria</taxon>
        <taxon>Pseudomonadati</taxon>
        <taxon>Bacteroidota</taxon>
        <taxon>Sphingobacteriia</taxon>
        <taxon>Sphingobacteriales</taxon>
        <taxon>Sphingobacteriaceae</taxon>
        <taxon>Mucilaginibacter</taxon>
    </lineage>
</organism>
<dbReference type="Gene3D" id="1.20.120.450">
    <property type="entry name" value="dinb family like domain"/>
    <property type="match status" value="1"/>
</dbReference>
<dbReference type="InterPro" id="IPR034660">
    <property type="entry name" value="DinB/YfiT-like"/>
</dbReference>
<evidence type="ECO:0000313" key="3">
    <source>
        <dbReference type="Proteomes" id="UP000297540"/>
    </source>
</evidence>
<sequence length="226" mass="25193">MRNTNICLLLALLGLSASKKGYQAPKTDQQKPMIMTTASVTMATDQLTPQEREYAITLLTQTEAGVFASIKGFTDAQLQYKPATDKWSVEDCVKHIAAAEKELWQMADAVLKLPANPDQRAGIKFTDAQLVAAVEDRSHKSKTFAALEPANSPYKTVAEALKAFKENRKKLIAFVKNTQRDLRNHVVVLPLGTYDSYQFILLIAAHSNRHTQQLEEVKNSTDFPKN</sequence>
<protein>
    <submittedName>
        <fullName evidence="2">DinB family protein</fullName>
    </submittedName>
</protein>
<dbReference type="SUPFAM" id="SSF109854">
    <property type="entry name" value="DinB/YfiT-like putative metalloenzymes"/>
    <property type="match status" value="1"/>
</dbReference>
<keyword evidence="3" id="KW-1185">Reference proteome</keyword>
<name>A0A4Y8SAE3_9SPHI</name>
<reference evidence="2 3" key="1">
    <citation type="journal article" date="2017" name="Int. J. Syst. Evol. Microbiol.">
        <title>Mucilaginibacterpsychrotolerans sp. nov., isolated from peatlands.</title>
        <authorList>
            <person name="Deng Y."/>
            <person name="Shen L."/>
            <person name="Xu B."/>
            <person name="Liu Y."/>
            <person name="Gu Z."/>
            <person name="Liu H."/>
            <person name="Zhou Y."/>
        </authorList>
    </citation>
    <scope>NUCLEOTIDE SEQUENCE [LARGE SCALE GENOMIC DNA]</scope>
    <source>
        <strain evidence="2 3">NH7-4</strain>
    </source>
</reference>
<feature type="domain" description="DinB-like" evidence="1">
    <location>
        <begin position="59"/>
        <end position="214"/>
    </location>
</feature>